<comment type="caution">
    <text evidence="1">The sequence shown here is derived from an EMBL/GenBank/DDBJ whole genome shotgun (WGS) entry which is preliminary data.</text>
</comment>
<keyword evidence="2" id="KW-1185">Reference proteome</keyword>
<dbReference type="OrthoDB" id="2189933at2"/>
<dbReference type="Proteomes" id="UP000239549">
    <property type="component" value="Unassembled WGS sequence"/>
</dbReference>
<name>A0A2L2X7S1_9FIRM</name>
<evidence type="ECO:0000313" key="2">
    <source>
        <dbReference type="Proteomes" id="UP000239549"/>
    </source>
</evidence>
<proteinExistence type="predicted"/>
<gene>
    <name evidence="1" type="ORF">DCCM_0142</name>
</gene>
<dbReference type="RefSeq" id="WP_104370555.1">
    <property type="nucleotide sequence ID" value="NZ_BFAV01000005.1"/>
</dbReference>
<organism evidence="1 2">
    <name type="scientific">Desulfocucumis palustris</name>
    <dbReference type="NCBI Taxonomy" id="1898651"/>
    <lineage>
        <taxon>Bacteria</taxon>
        <taxon>Bacillati</taxon>
        <taxon>Bacillota</taxon>
        <taxon>Clostridia</taxon>
        <taxon>Eubacteriales</taxon>
        <taxon>Desulfocucumaceae</taxon>
        <taxon>Desulfocucumis</taxon>
    </lineage>
</organism>
<accession>A0A2L2X7S1</accession>
<dbReference type="EMBL" id="BFAV01000005">
    <property type="protein sequence ID" value="GBF31954.1"/>
    <property type="molecule type" value="Genomic_DNA"/>
</dbReference>
<dbReference type="AlphaFoldDB" id="A0A2L2X7S1"/>
<sequence length="239" mass="29130">MEKDIKPIEEGNAEIINEKCHPIMFPMLQYEQIASYYTEEPLYIRLKRNRGDKLITYEQILRMRYTIPNDKINSWCIYSEDREYPFEKSRQGGLVVRNAIWNRKRDTNMVKGNSAIKEQKRWPTIYIKNIYLSSDNINELIENIKKLDQFTNREIILKKRKLNDHLLWLDLEVVRWYDWGQIKITWSPYEMMNHEIEMQVIKLNDLLEEYKNNEHEKIYQMDLDYLIPPEVLKKYTQGI</sequence>
<reference evidence="2" key="1">
    <citation type="submission" date="2018-02" db="EMBL/GenBank/DDBJ databases">
        <title>Genome sequence of Desulfocucumis palustris strain NAW-5.</title>
        <authorList>
            <person name="Watanabe M."/>
            <person name="Kojima H."/>
            <person name="Fukui M."/>
        </authorList>
    </citation>
    <scope>NUCLEOTIDE SEQUENCE [LARGE SCALE GENOMIC DNA]</scope>
    <source>
        <strain evidence="2">NAW-5</strain>
    </source>
</reference>
<evidence type="ECO:0000313" key="1">
    <source>
        <dbReference type="EMBL" id="GBF31954.1"/>
    </source>
</evidence>
<protein>
    <submittedName>
        <fullName evidence="1">Uncharacterized protein</fullName>
    </submittedName>
</protein>